<feature type="domain" description="FAD-binding PCMH-type" evidence="8">
    <location>
        <begin position="93"/>
        <end position="276"/>
    </location>
</feature>
<dbReference type="PANTHER" id="PTHR46568">
    <property type="entry name" value="ALKYLDIHYDROXYACETONEPHOSPHATE SYNTHASE, PEROXISOMAL"/>
    <property type="match status" value="1"/>
</dbReference>
<dbReference type="Gene3D" id="3.30.300.330">
    <property type="match status" value="1"/>
</dbReference>
<evidence type="ECO:0000313" key="9">
    <source>
        <dbReference type="EMBL" id="PZA10051.1"/>
    </source>
</evidence>
<dbReference type="SUPFAM" id="SSF55103">
    <property type="entry name" value="FAD-linked oxidases, C-terminal domain"/>
    <property type="match status" value="1"/>
</dbReference>
<dbReference type="InterPro" id="IPR025650">
    <property type="entry name" value="Alkyl-DHAP_Synthase"/>
</dbReference>
<dbReference type="InterPro" id="IPR004113">
    <property type="entry name" value="FAD-bd_oxidored_4_C"/>
</dbReference>
<dbReference type="AlphaFoldDB" id="A0A323UCD6"/>
<gene>
    <name evidence="9" type="ORF">DNX69_22250</name>
</gene>
<dbReference type="Gene3D" id="3.30.465.10">
    <property type="match status" value="1"/>
</dbReference>
<dbReference type="GO" id="GO:0071949">
    <property type="term" value="F:FAD binding"/>
    <property type="evidence" value="ECO:0007669"/>
    <property type="project" value="InterPro"/>
</dbReference>
<dbReference type="InterPro" id="IPR006094">
    <property type="entry name" value="Oxid_FAD_bind_N"/>
</dbReference>
<dbReference type="Proteomes" id="UP000248134">
    <property type="component" value="Unassembled WGS sequence"/>
</dbReference>
<protein>
    <submittedName>
        <fullName evidence="9">FAD-binding oxidoreductase</fullName>
    </submittedName>
</protein>
<evidence type="ECO:0000256" key="5">
    <source>
        <dbReference type="PIRSR" id="PIRSR625650-2"/>
    </source>
</evidence>
<feature type="binding site" evidence="5">
    <location>
        <position position="388"/>
    </location>
    <ligand>
        <name>substrate</name>
    </ligand>
</feature>
<dbReference type="InterPro" id="IPR036318">
    <property type="entry name" value="FAD-bd_PCMH-like_sf"/>
</dbReference>
<proteinExistence type="inferred from homology"/>
<evidence type="ECO:0000256" key="3">
    <source>
        <dbReference type="ARBA" id="ARBA00022827"/>
    </source>
</evidence>
<feature type="binding site" evidence="6">
    <location>
        <begin position="260"/>
        <end position="266"/>
    </location>
    <ligand>
        <name>FAD</name>
        <dbReference type="ChEBI" id="CHEBI:57692"/>
    </ligand>
</feature>
<keyword evidence="3 6" id="KW-0274">FAD</keyword>
<name>A0A323UCD6_RHOPL</name>
<sequence>MGARLKHYGWGREGEGMTEAEQAFVLGRYKTKFGRDSFDTVEVARLDEIKLHEPRIVPPKSLSEICAVDVYHRAAHAYGKSYPDYVRGMLGDYDAAPDVVAYPRDEAEIAAVMDWAGGAGAALTPFGGGSSVCGGVECRVDGSRYKAAVTLDLRHLGQVLEVDATSRAALIQGGAYGPALEAQLKPHNVTLRHFPQSFEYSTLGGWIATRSGGHFASLYTHIDDFVESVRVVTPRGVVETRRLPGSGAGPSPDRMFIGSEGILGVISAAWMRLQSRPTFRAGASVRFANFFAAARAVRAVAQAGLYPSNCRILDPQEAYNTGAADANVAIMVLAFESGDHPVEPWMARALQCCADHGGTKEEAEASSAHLEGAAGLWRNAFIRMPYAREFLTPAGLINDTFETAITWERFESFHDSVKAATEQAILDATGIKGEVTCRFTHVYPDGPAPYFSFHALGRHGALLEQWQAIKDAASDALIAAGGTITHHHAVGRDHRKWYDRQRPELFASALRAAKRELDPQSMLNPGVLIDP</sequence>
<keyword evidence="2" id="KW-0285">Flavoprotein</keyword>
<dbReference type="GO" id="GO:0008609">
    <property type="term" value="F:alkylglycerone-phosphate synthase activity"/>
    <property type="evidence" value="ECO:0007669"/>
    <property type="project" value="InterPro"/>
</dbReference>
<accession>A0A323UCD6</accession>
<reference evidence="9 10" key="1">
    <citation type="submission" date="2018-06" db="EMBL/GenBank/DDBJ databases">
        <title>Draft Whole-Genome Sequence of the purple photosynthetic bacterium Rhodospeudomonas palustris XCP.</title>
        <authorList>
            <person name="Rayyan A."/>
            <person name="Meyer T.E."/>
            <person name="Kyndt J.A."/>
        </authorList>
    </citation>
    <scope>NUCLEOTIDE SEQUENCE [LARGE SCALE GENOMIC DNA]</scope>
    <source>
        <strain evidence="9 10">XCP</strain>
    </source>
</reference>
<dbReference type="InterPro" id="IPR016169">
    <property type="entry name" value="FAD-bd_PCMH_sub2"/>
</dbReference>
<comment type="similarity">
    <text evidence="1">Belongs to the FAD-binding oxidoreductase/transferase type 4 family.</text>
</comment>
<dbReference type="RefSeq" id="WP_110788159.1">
    <property type="nucleotide sequence ID" value="NZ_QKQS01000026.1"/>
</dbReference>
<evidence type="ECO:0000256" key="7">
    <source>
        <dbReference type="PIRSR" id="PIRSR625650-4"/>
    </source>
</evidence>
<dbReference type="SUPFAM" id="SSF56176">
    <property type="entry name" value="FAD-binding/transporter-associated domain-like"/>
    <property type="match status" value="1"/>
</dbReference>
<feature type="active site" description="Proton donor/acceptor" evidence="4">
    <location>
        <position position="450"/>
    </location>
</feature>
<feature type="site" description="Important for enzyme activity" evidence="7">
    <location>
        <position position="311"/>
    </location>
</feature>
<dbReference type="GO" id="GO:0008610">
    <property type="term" value="P:lipid biosynthetic process"/>
    <property type="evidence" value="ECO:0007669"/>
    <property type="project" value="InterPro"/>
</dbReference>
<dbReference type="EMBL" id="QKQS01000026">
    <property type="protein sequence ID" value="PZA10051.1"/>
    <property type="molecule type" value="Genomic_DNA"/>
</dbReference>
<dbReference type="OrthoDB" id="9811557at2"/>
<comment type="caution">
    <text evidence="9">The sequence shown here is derived from an EMBL/GenBank/DDBJ whole genome shotgun (WGS) entry which is preliminary data.</text>
</comment>
<organism evidence="9 10">
    <name type="scientific">Rhodopseudomonas palustris</name>
    <dbReference type="NCBI Taxonomy" id="1076"/>
    <lineage>
        <taxon>Bacteria</taxon>
        <taxon>Pseudomonadati</taxon>
        <taxon>Pseudomonadota</taxon>
        <taxon>Alphaproteobacteria</taxon>
        <taxon>Hyphomicrobiales</taxon>
        <taxon>Nitrobacteraceae</taxon>
        <taxon>Rhodopseudomonas</taxon>
    </lineage>
</organism>
<evidence type="ECO:0000256" key="1">
    <source>
        <dbReference type="ARBA" id="ARBA00008000"/>
    </source>
</evidence>
<dbReference type="InterPro" id="IPR016166">
    <property type="entry name" value="FAD-bd_PCMH"/>
</dbReference>
<dbReference type="PROSITE" id="PS51387">
    <property type="entry name" value="FAD_PCMH"/>
    <property type="match status" value="1"/>
</dbReference>
<feature type="binding site" evidence="6">
    <location>
        <begin position="125"/>
        <end position="131"/>
    </location>
    <ligand>
        <name>FAD</name>
        <dbReference type="ChEBI" id="CHEBI:57692"/>
    </ligand>
</feature>
<comment type="cofactor">
    <cofactor evidence="6">
        <name>FAD</name>
        <dbReference type="ChEBI" id="CHEBI:57692"/>
    </cofactor>
</comment>
<evidence type="ECO:0000256" key="6">
    <source>
        <dbReference type="PIRSR" id="PIRSR625650-3"/>
    </source>
</evidence>
<evidence type="ECO:0000256" key="4">
    <source>
        <dbReference type="PIRSR" id="PIRSR625650-1"/>
    </source>
</evidence>
<dbReference type="Pfam" id="PF01565">
    <property type="entry name" value="FAD_binding_4"/>
    <property type="match status" value="1"/>
</dbReference>
<dbReference type="InterPro" id="IPR016164">
    <property type="entry name" value="FAD-linked_Oxase-like_C"/>
</dbReference>
<dbReference type="Pfam" id="PF02913">
    <property type="entry name" value="FAD-oxidase_C"/>
    <property type="match status" value="1"/>
</dbReference>
<dbReference type="PANTHER" id="PTHR46568:SF1">
    <property type="entry name" value="ALKYLDIHYDROXYACETONEPHOSPHATE SYNTHASE, PEROXISOMAL"/>
    <property type="match status" value="1"/>
</dbReference>
<evidence type="ECO:0000259" key="8">
    <source>
        <dbReference type="PROSITE" id="PS51387"/>
    </source>
</evidence>
<evidence type="ECO:0000313" key="10">
    <source>
        <dbReference type="Proteomes" id="UP000248134"/>
    </source>
</evidence>
<evidence type="ECO:0000256" key="2">
    <source>
        <dbReference type="ARBA" id="ARBA00022630"/>
    </source>
</evidence>